<organism evidence="3">
    <name type="scientific">Neospora caninum (strain Liverpool)</name>
    <dbReference type="NCBI Taxonomy" id="572307"/>
    <lineage>
        <taxon>Eukaryota</taxon>
        <taxon>Sar</taxon>
        <taxon>Alveolata</taxon>
        <taxon>Apicomplexa</taxon>
        <taxon>Conoidasida</taxon>
        <taxon>Coccidia</taxon>
        <taxon>Eucoccidiorida</taxon>
        <taxon>Eimeriorina</taxon>
        <taxon>Sarcocystidae</taxon>
        <taxon>Neospora</taxon>
    </lineage>
</organism>
<feature type="compositionally biased region" description="Low complexity" evidence="2">
    <location>
        <begin position="575"/>
        <end position="603"/>
    </location>
</feature>
<gene>
    <name evidence="3" type="ORF">BN1204_049410</name>
</gene>
<protein>
    <submittedName>
        <fullName evidence="3">Uncharacterized protein</fullName>
    </submittedName>
</protein>
<dbReference type="EMBL" id="LN714485">
    <property type="protein sequence ID" value="CEL69225.1"/>
    <property type="molecule type" value="Genomic_DNA"/>
</dbReference>
<feature type="compositionally biased region" description="Basic and acidic residues" evidence="2">
    <location>
        <begin position="392"/>
        <end position="401"/>
    </location>
</feature>
<accession>A0A0F7UL35</accession>
<name>A0A0F7UL35_NEOCL</name>
<feature type="coiled-coil region" evidence="1">
    <location>
        <begin position="203"/>
        <end position="255"/>
    </location>
</feature>
<feature type="compositionally biased region" description="Basic and acidic residues" evidence="2">
    <location>
        <begin position="140"/>
        <end position="151"/>
    </location>
</feature>
<feature type="region of interest" description="Disordered" evidence="2">
    <location>
        <begin position="137"/>
        <end position="176"/>
    </location>
</feature>
<evidence type="ECO:0000256" key="2">
    <source>
        <dbReference type="SAM" id="MobiDB-lite"/>
    </source>
</evidence>
<sequence length="925" mass="98096">MAADLAAGEETRCLEALEHLKLQVQRDLGKFGTRQIFCARQTGAAAETSQGSTTVDDGRGKGKGVDGGGRGNAERESGSPSSRPVRTRREQHLEEVWRCSDLGPVGCPDSSVETTEGGRRLEQDDVLSSVLRRLKLSSRSSEERQSGRDTRFWSQSPTRRPASPTTPETKTHPNCPTCVSLQRALYRQRVQRACLEMESRDLLQGLARDLRTARARVREVEMARANEVAALNADLLEKEKEVDVLQSLLSRALERVDEAMALLRAKNVGLPVRHVLRDEGKGAEETRCVPPEKESLGPELGTGSPVKPHATQPLTAFELRLGQVDELLAQEREKRKTGTDRDQTSKFPSDVSLFGSAERTGGRVSGQEASELGRAPPETGNTQNTECSPSPEKQDKAKTGQDHASPLHVSGELVAIQAQWEGVCGPGASTAWPHSSRVLDTAQVAARAQPTPFDAPAFETAPGLSGHRDSTGSVLLTLSPQLQQMLTEDPHLASAARGGLFLVHNRLPFLSCVNGVKRDRKAIGLSVGSGAARHPWGECQRPEEAAAKQTTAVSGIQCEGRSPHGGRRCSLLSQATAARGRPRSTGTTTGFAPPVSSSSSGVSSVCSASTAPPVYLLASVAGTGSYTSDSPILRQLGEAGDHGDQKPQLAHASFQCLQHAARATPGTLSLVHTPQIAPETGSRDGEFHGCASVHQPAAFSHKRVQSVHCGSPFPDAVLTRHPERTADIVHYSSHPRQLPGVSAGASAVSLAAGAFRADRMEHQQPPQTPWIGANLPLSKQLRCQTLPVDCLQPGCVRGAGEQEHHVREAGGQLSGTHVGSGPAGFLNTTTEKGKSRQSHSSGDLCSATPATSAPAAVSLSATSVAPAFRSASVSHLHSLSPISFGSEGILQWRAKRPAARELPADALLELSSVGSECGDTANGFH</sequence>
<feature type="region of interest" description="Disordered" evidence="2">
    <location>
        <begin position="829"/>
        <end position="849"/>
    </location>
</feature>
<evidence type="ECO:0000256" key="1">
    <source>
        <dbReference type="SAM" id="Coils"/>
    </source>
</evidence>
<keyword evidence="1" id="KW-0175">Coiled coil</keyword>
<feature type="compositionally biased region" description="Low complexity" evidence="2">
    <location>
        <begin position="156"/>
        <end position="168"/>
    </location>
</feature>
<feature type="compositionally biased region" description="Polar residues" evidence="2">
    <location>
        <begin position="379"/>
        <end position="388"/>
    </location>
</feature>
<feature type="region of interest" description="Disordered" evidence="2">
    <location>
        <begin position="574"/>
        <end position="603"/>
    </location>
</feature>
<evidence type="ECO:0000313" key="3">
    <source>
        <dbReference type="EMBL" id="CEL69225.1"/>
    </source>
</evidence>
<feature type="compositionally biased region" description="Basic and acidic residues" evidence="2">
    <location>
        <begin position="280"/>
        <end position="296"/>
    </location>
</feature>
<proteinExistence type="predicted"/>
<feature type="region of interest" description="Disordered" evidence="2">
    <location>
        <begin position="42"/>
        <end position="92"/>
    </location>
</feature>
<reference evidence="3" key="1">
    <citation type="journal article" date="2015" name="PLoS ONE">
        <title>Comprehensive Evaluation of Toxoplasma gondii VEG and Neospora caninum LIV Genomes with Tachyzoite Stage Transcriptome and Proteome Defines Novel Transcript Features.</title>
        <authorList>
            <person name="Ramaprasad A."/>
            <person name="Mourier T."/>
            <person name="Naeem R."/>
            <person name="Malas T.B."/>
            <person name="Moussa E."/>
            <person name="Panigrahi A."/>
            <person name="Vermont S.J."/>
            <person name="Otto T.D."/>
            <person name="Wastling J."/>
            <person name="Pain A."/>
        </authorList>
    </citation>
    <scope>NUCLEOTIDE SEQUENCE</scope>
    <source>
        <strain evidence="3">Liverpool</strain>
    </source>
</reference>
<feature type="region of interest" description="Disordered" evidence="2">
    <location>
        <begin position="332"/>
        <end position="404"/>
    </location>
</feature>
<dbReference type="AlphaFoldDB" id="A0A0F7UL35"/>
<feature type="compositionally biased region" description="Basic and acidic residues" evidence="2">
    <location>
        <begin position="332"/>
        <end position="344"/>
    </location>
</feature>
<feature type="region of interest" description="Disordered" evidence="2">
    <location>
        <begin position="280"/>
        <end position="310"/>
    </location>
</feature>